<name>A0A1V3NJV1_9GAMM</name>
<dbReference type="InterPro" id="IPR053864">
    <property type="entry name" value="DUF6933"/>
</dbReference>
<dbReference type="Proteomes" id="UP000189462">
    <property type="component" value="Unassembled WGS sequence"/>
</dbReference>
<evidence type="ECO:0000313" key="3">
    <source>
        <dbReference type="Proteomes" id="UP000189462"/>
    </source>
</evidence>
<keyword evidence="3" id="KW-1185">Reference proteome</keyword>
<accession>A0A1V3NJV1</accession>
<comment type="caution">
    <text evidence="2">The sequence shown here is derived from an EMBL/GenBank/DDBJ whole genome shotgun (WGS) entry which is preliminary data.</text>
</comment>
<dbReference type="AlphaFoldDB" id="A0A1V3NJV1"/>
<dbReference type="STRING" id="108003.B1C78_07345"/>
<dbReference type="Pfam" id="PF22016">
    <property type="entry name" value="DUF6933"/>
    <property type="match status" value="1"/>
</dbReference>
<proteinExistence type="predicted"/>
<sequence>MDSHMQIHVSRALSTDLKRFLVQAPVNLQAMQWYAHRVHVLGRKCVIAMEARSRYAIVMTGLRKADFDQFPTLFHDRLWREAVTICNLDEVRSERLAGLVDLVAQPVEIITGFDRSVLAHIRDVVWVLEDKAQEVGSLPGSAAEEFAFGLYVNETPRFRGGDPESIYPLKVMRGFWLGLLERTERRNSPDNVVPFNRLH</sequence>
<evidence type="ECO:0000313" key="2">
    <source>
        <dbReference type="EMBL" id="OOG25223.1"/>
    </source>
</evidence>
<organism evidence="2 3">
    <name type="scientific">Thioalkalivibrio denitrificans</name>
    <dbReference type="NCBI Taxonomy" id="108003"/>
    <lineage>
        <taxon>Bacteria</taxon>
        <taxon>Pseudomonadati</taxon>
        <taxon>Pseudomonadota</taxon>
        <taxon>Gammaproteobacteria</taxon>
        <taxon>Chromatiales</taxon>
        <taxon>Ectothiorhodospiraceae</taxon>
        <taxon>Thioalkalivibrio</taxon>
    </lineage>
</organism>
<gene>
    <name evidence="2" type="ORF">B1C78_07345</name>
</gene>
<dbReference type="EMBL" id="MVBK01000040">
    <property type="protein sequence ID" value="OOG25223.1"/>
    <property type="molecule type" value="Genomic_DNA"/>
</dbReference>
<protein>
    <recommendedName>
        <fullName evidence="1">DUF6933 domain-containing protein</fullName>
    </recommendedName>
</protein>
<reference evidence="2 3" key="1">
    <citation type="submission" date="2017-02" db="EMBL/GenBank/DDBJ databases">
        <title>Genomic diversity within the haloalkaliphilic genus Thioalkalivibrio.</title>
        <authorList>
            <person name="Ahn A.-C."/>
            <person name="Meier-Kolthoff J."/>
            <person name="Overmars L."/>
            <person name="Richter M."/>
            <person name="Woyke T."/>
            <person name="Sorokin D.Y."/>
            <person name="Muyzer G."/>
        </authorList>
    </citation>
    <scope>NUCLEOTIDE SEQUENCE [LARGE SCALE GENOMIC DNA]</scope>
    <source>
        <strain evidence="2 3">ALJD</strain>
    </source>
</reference>
<evidence type="ECO:0000259" key="1">
    <source>
        <dbReference type="Pfam" id="PF22016"/>
    </source>
</evidence>
<feature type="domain" description="DUF6933" evidence="1">
    <location>
        <begin position="6"/>
        <end position="168"/>
    </location>
</feature>